<protein>
    <recommendedName>
        <fullName evidence="1">F-box domain-containing protein</fullName>
    </recommendedName>
</protein>
<evidence type="ECO:0000313" key="3">
    <source>
        <dbReference type="Proteomes" id="UP001141434"/>
    </source>
</evidence>
<dbReference type="RefSeq" id="XP_056513542.1">
    <property type="nucleotide sequence ID" value="XM_056652475.1"/>
</dbReference>
<organism evidence="2 3">
    <name type="scientific">Penicillium alfredii</name>
    <dbReference type="NCBI Taxonomy" id="1506179"/>
    <lineage>
        <taxon>Eukaryota</taxon>
        <taxon>Fungi</taxon>
        <taxon>Dikarya</taxon>
        <taxon>Ascomycota</taxon>
        <taxon>Pezizomycotina</taxon>
        <taxon>Eurotiomycetes</taxon>
        <taxon>Eurotiomycetidae</taxon>
        <taxon>Eurotiales</taxon>
        <taxon>Aspergillaceae</taxon>
        <taxon>Penicillium</taxon>
    </lineage>
</organism>
<evidence type="ECO:0000313" key="2">
    <source>
        <dbReference type="EMBL" id="KAJ5104546.1"/>
    </source>
</evidence>
<dbReference type="EMBL" id="JAPMSZ010000004">
    <property type="protein sequence ID" value="KAJ5104546.1"/>
    <property type="molecule type" value="Genomic_DNA"/>
</dbReference>
<dbReference type="Proteomes" id="UP001141434">
    <property type="component" value="Unassembled WGS sequence"/>
</dbReference>
<dbReference type="SUPFAM" id="SSF81383">
    <property type="entry name" value="F-box domain"/>
    <property type="match status" value="1"/>
</dbReference>
<dbReference type="InterPro" id="IPR036047">
    <property type="entry name" value="F-box-like_dom_sf"/>
</dbReference>
<reference evidence="2" key="2">
    <citation type="journal article" date="2023" name="IMA Fungus">
        <title>Comparative genomic study of the Penicillium genus elucidates a diverse pangenome and 15 lateral gene transfer events.</title>
        <authorList>
            <person name="Petersen C."/>
            <person name="Sorensen T."/>
            <person name="Nielsen M.R."/>
            <person name="Sondergaard T.E."/>
            <person name="Sorensen J.L."/>
            <person name="Fitzpatrick D.A."/>
            <person name="Frisvad J.C."/>
            <person name="Nielsen K.L."/>
        </authorList>
    </citation>
    <scope>NUCLEOTIDE SEQUENCE</scope>
    <source>
        <strain evidence="2">IBT 34128</strain>
    </source>
</reference>
<dbReference type="OrthoDB" id="3800738at2759"/>
<dbReference type="Gene3D" id="1.20.1280.50">
    <property type="match status" value="1"/>
</dbReference>
<evidence type="ECO:0000259" key="1">
    <source>
        <dbReference type="PROSITE" id="PS50181"/>
    </source>
</evidence>
<name>A0A9W9FQI7_9EURO</name>
<proteinExistence type="predicted"/>
<sequence>MTLESFPPELLEAILLQVDLQTLLLAQRTSRYWARCIRESSALQQALFFHPVTPQPPSEPQLNPLLADRFPWWFPRKGQASSQAFGPSAVHGFLVGYKKDAYFRCNSSWRRMLVQQPPVESCGWVERTESVAGLVTLRRWTIPLTIIGDGDGDGGGLRMNGLYDLAVGASPLASGEEKKNRHFRVFWRGPDSHDAGLSVSRPWPPLPSPNLQPSGDTRYLRSLKKARAACEVVLDTWDTAVDRRLPDSPEHGDGSMRPFQFPFPDWDRDSLLARRVMHESASIDTAPMSCTAPWRTLPDEEDVDL</sequence>
<dbReference type="GeneID" id="81391643"/>
<dbReference type="Pfam" id="PF00646">
    <property type="entry name" value="F-box"/>
    <property type="match status" value="1"/>
</dbReference>
<feature type="domain" description="F-box" evidence="1">
    <location>
        <begin position="1"/>
        <end position="46"/>
    </location>
</feature>
<dbReference type="PROSITE" id="PS50181">
    <property type="entry name" value="FBOX"/>
    <property type="match status" value="1"/>
</dbReference>
<accession>A0A9W9FQI7</accession>
<reference evidence="2" key="1">
    <citation type="submission" date="2022-11" db="EMBL/GenBank/DDBJ databases">
        <authorList>
            <person name="Petersen C."/>
        </authorList>
    </citation>
    <scope>NUCLEOTIDE SEQUENCE</scope>
    <source>
        <strain evidence="2">IBT 34128</strain>
    </source>
</reference>
<gene>
    <name evidence="2" type="ORF">NUU61_001893</name>
</gene>
<dbReference type="InterPro" id="IPR001810">
    <property type="entry name" value="F-box_dom"/>
</dbReference>
<comment type="caution">
    <text evidence="2">The sequence shown here is derived from an EMBL/GenBank/DDBJ whole genome shotgun (WGS) entry which is preliminary data.</text>
</comment>
<keyword evidence="3" id="KW-1185">Reference proteome</keyword>
<dbReference type="AlphaFoldDB" id="A0A9W9FQI7"/>